<proteinExistence type="predicted"/>
<name>A0A4R6TX70_9BACI</name>
<reference evidence="1 2" key="1">
    <citation type="submission" date="2019-03" db="EMBL/GenBank/DDBJ databases">
        <title>Genomic Encyclopedia of Type Strains, Phase IV (KMG-IV): sequencing the most valuable type-strain genomes for metagenomic binning, comparative biology and taxonomic classification.</title>
        <authorList>
            <person name="Goeker M."/>
        </authorList>
    </citation>
    <scope>NUCLEOTIDE SEQUENCE [LARGE SCALE GENOMIC DNA]</scope>
    <source>
        <strain evidence="1 2">DSM 28697</strain>
    </source>
</reference>
<dbReference type="RefSeq" id="WP_133581645.1">
    <property type="nucleotide sequence ID" value="NZ_SNYJ01000017.1"/>
</dbReference>
<dbReference type="EMBL" id="SNYJ01000017">
    <property type="protein sequence ID" value="TDQ36609.1"/>
    <property type="molecule type" value="Genomic_DNA"/>
</dbReference>
<gene>
    <name evidence="1" type="ORF">EV213_11773</name>
</gene>
<comment type="caution">
    <text evidence="1">The sequence shown here is derived from an EMBL/GenBank/DDBJ whole genome shotgun (WGS) entry which is preliminary data.</text>
</comment>
<dbReference type="Proteomes" id="UP000295632">
    <property type="component" value="Unassembled WGS sequence"/>
</dbReference>
<dbReference type="AlphaFoldDB" id="A0A4R6TX70"/>
<organism evidence="1 2">
    <name type="scientific">Aureibacillus halotolerans</name>
    <dbReference type="NCBI Taxonomy" id="1508390"/>
    <lineage>
        <taxon>Bacteria</taxon>
        <taxon>Bacillati</taxon>
        <taxon>Bacillota</taxon>
        <taxon>Bacilli</taxon>
        <taxon>Bacillales</taxon>
        <taxon>Bacillaceae</taxon>
        <taxon>Aureibacillus</taxon>
    </lineage>
</organism>
<evidence type="ECO:0000313" key="2">
    <source>
        <dbReference type="Proteomes" id="UP000295632"/>
    </source>
</evidence>
<dbReference type="OrthoDB" id="1909991at2"/>
<protein>
    <submittedName>
        <fullName evidence="1">Uncharacterized protein</fullName>
    </submittedName>
</protein>
<accession>A0A4R6TX70</accession>
<keyword evidence="2" id="KW-1185">Reference proteome</keyword>
<dbReference type="PROSITE" id="PS51257">
    <property type="entry name" value="PROKAR_LIPOPROTEIN"/>
    <property type="match status" value="1"/>
</dbReference>
<sequence length="129" mass="14531">MKRLLMVLFIVLVTGCSEPNESESEIVTTTSMESVANFTIENDPSADFFFLNDVVYLRNEEIKVGMDKVGDLAGKIESMYSKGEKFTNFMSTKLPVGTEIYQIKNEVSIDHMIVKENDKLVMYTALPEG</sequence>
<evidence type="ECO:0000313" key="1">
    <source>
        <dbReference type="EMBL" id="TDQ36609.1"/>
    </source>
</evidence>